<dbReference type="Gene3D" id="1.25.10.10">
    <property type="entry name" value="Leucine-rich Repeat Variant"/>
    <property type="match status" value="1"/>
</dbReference>
<sequence length="165" mass="18360">KVKGLHSIRSLAVCHSEVLLHRLRDVSLAVTAEVNNLRLTVSRFAIFILGELFRTMKTHMDHEVVEVARVLLQRMADSNEFMQKAASESLAIMVRSVTPARARTALLASGVRHHNTLVRKCAAQHLLPVLHQIGAKKLLAGKRDSTDLLVSTLVKLAQDCHPHTR</sequence>
<dbReference type="AlphaFoldDB" id="A0A7L2V5J1"/>
<dbReference type="PANTHER" id="PTHR21567">
    <property type="entry name" value="CLASP"/>
    <property type="match status" value="1"/>
</dbReference>
<dbReference type="InterPro" id="IPR016024">
    <property type="entry name" value="ARM-type_fold"/>
</dbReference>
<feature type="non-terminal residue" evidence="2">
    <location>
        <position position="165"/>
    </location>
</feature>
<keyword evidence="3" id="KW-1185">Reference proteome</keyword>
<dbReference type="GO" id="GO:0005929">
    <property type="term" value="C:cilium"/>
    <property type="evidence" value="ECO:0007669"/>
    <property type="project" value="TreeGrafter"/>
</dbReference>
<reference evidence="2 3" key="1">
    <citation type="submission" date="2019-09" db="EMBL/GenBank/DDBJ databases">
        <title>Bird 10,000 Genomes (B10K) Project - Family phase.</title>
        <authorList>
            <person name="Zhang G."/>
        </authorList>
    </citation>
    <scope>NUCLEOTIDE SEQUENCE [LARGE SCALE GENOMIC DNA]</scope>
    <source>
        <strain evidence="2">B10K-DU-012-52</strain>
    </source>
</reference>
<dbReference type="Pfam" id="PF12348">
    <property type="entry name" value="CLASP_N"/>
    <property type="match status" value="1"/>
</dbReference>
<dbReference type="GO" id="GO:0008017">
    <property type="term" value="F:microtubule binding"/>
    <property type="evidence" value="ECO:0007669"/>
    <property type="project" value="TreeGrafter"/>
</dbReference>
<gene>
    <name evidence="2" type="primary">Togaram2_0</name>
    <name evidence="2" type="ORF">BRALEP_R05936</name>
</gene>
<protein>
    <submittedName>
        <fullName evidence="2">TGRM2 protein</fullName>
    </submittedName>
</protein>
<comment type="caution">
    <text evidence="2">The sequence shown here is derived from an EMBL/GenBank/DDBJ whole genome shotgun (WGS) entry which is preliminary data.</text>
</comment>
<organism evidence="2 3">
    <name type="scientific">Brachypteracias leptosomus</name>
    <name type="common">short-legged ground-roller</name>
    <dbReference type="NCBI Taxonomy" id="135165"/>
    <lineage>
        <taxon>Eukaryota</taxon>
        <taxon>Metazoa</taxon>
        <taxon>Chordata</taxon>
        <taxon>Craniata</taxon>
        <taxon>Vertebrata</taxon>
        <taxon>Euteleostomi</taxon>
        <taxon>Archelosauria</taxon>
        <taxon>Archosauria</taxon>
        <taxon>Dinosauria</taxon>
        <taxon>Saurischia</taxon>
        <taxon>Theropoda</taxon>
        <taxon>Coelurosauria</taxon>
        <taxon>Aves</taxon>
        <taxon>Neognathae</taxon>
        <taxon>Neoaves</taxon>
        <taxon>Telluraves</taxon>
        <taxon>Coraciimorphae</taxon>
        <taxon>Coraciiformes</taxon>
        <taxon>Brachypteraciidae</taxon>
        <taxon>Brachypteracias</taxon>
    </lineage>
</organism>
<name>A0A7L2V5J1_9AVES</name>
<feature type="non-terminal residue" evidence="2">
    <location>
        <position position="1"/>
    </location>
</feature>
<dbReference type="EMBL" id="VYZX01004773">
    <property type="protein sequence ID" value="NXS52909.1"/>
    <property type="molecule type" value="Genomic_DNA"/>
</dbReference>
<feature type="domain" description="CLASP N-terminal" evidence="1">
    <location>
        <begin position="17"/>
        <end position="165"/>
    </location>
</feature>
<dbReference type="OrthoDB" id="63891at2759"/>
<dbReference type="SUPFAM" id="SSF48371">
    <property type="entry name" value="ARM repeat"/>
    <property type="match status" value="1"/>
</dbReference>
<dbReference type="PANTHER" id="PTHR21567:SF42">
    <property type="entry name" value="TOG ARRAY REGULATOR OF AXONEMAL MICROTUBULES PROTEIN 2"/>
    <property type="match status" value="1"/>
</dbReference>
<evidence type="ECO:0000313" key="3">
    <source>
        <dbReference type="Proteomes" id="UP000520535"/>
    </source>
</evidence>
<dbReference type="GO" id="GO:0005881">
    <property type="term" value="C:cytoplasmic microtubule"/>
    <property type="evidence" value="ECO:0007669"/>
    <property type="project" value="TreeGrafter"/>
</dbReference>
<evidence type="ECO:0000259" key="1">
    <source>
        <dbReference type="Pfam" id="PF12348"/>
    </source>
</evidence>
<dbReference type="InterPro" id="IPR024395">
    <property type="entry name" value="CLASP_N_dom"/>
</dbReference>
<dbReference type="InterPro" id="IPR011989">
    <property type="entry name" value="ARM-like"/>
</dbReference>
<proteinExistence type="predicted"/>
<dbReference type="GO" id="GO:0000226">
    <property type="term" value="P:microtubule cytoskeleton organization"/>
    <property type="evidence" value="ECO:0007669"/>
    <property type="project" value="TreeGrafter"/>
</dbReference>
<accession>A0A7L2V5J1</accession>
<dbReference type="Proteomes" id="UP000520535">
    <property type="component" value="Unassembled WGS sequence"/>
</dbReference>
<evidence type="ECO:0000313" key="2">
    <source>
        <dbReference type="EMBL" id="NXS52909.1"/>
    </source>
</evidence>